<dbReference type="Pfam" id="PF00791">
    <property type="entry name" value="ZU5"/>
    <property type="match status" value="1"/>
</dbReference>
<feature type="transmembrane region" description="Helical" evidence="1">
    <location>
        <begin position="73"/>
        <end position="94"/>
    </location>
</feature>
<dbReference type="Proteomes" id="UP000887568">
    <property type="component" value="Unplaced"/>
</dbReference>
<protein>
    <recommendedName>
        <fullName evidence="1">Netrin receptor UNC5</fullName>
    </recommendedName>
</protein>
<proteinExistence type="inferred from homology"/>
<sequence>MYQSATTEPPTVSVETQPLPSFTCSSNCDKCLGPAENECTKCNEGFSLSLVDGTNQGMCGQTPFAGVGGVPGFVAIVVAAAVAILVTCFVCWCCRRMRRLRRDNEREREVLQAETSSVVQSPPEKEEKLQSIPPTPATHLKRILQEHDNFAKDCSEDTLKDNTFQLPYIAIGYFDHDGGSLSLGKYNVHLYIPRGALPKKSLQQVYIYVNPNAPPVDGIDPSNCVLSPMIQCGPTGLEFLDSVVLSFPHFAKEGSGWELRAQLCNGEEGSLKTWKTLDAGVDGVVVSTKGKTVVLLMKHFTGAALVGKPSATSTKIMQAGVFGSPFDQSEDLYSFRFHLWNNEPVVEQKVVEMEEKMGSQPLDTYRSLIVCRSGDVHAEIENIKEGWELACPALQKQTISVKRIWELPTDSFTFLVERHDCQMNKAPRCDGFICQISSDTEEVSNGDRVDFHFIPPRGSIPVTENQSPCYRCRNDEARSICPSCKEAMKCVQVLKNRDLSDGDYGGLSEVMVHIFCKKGDTARVVAELADVDHSSMEAQDSLKVFFGGQRARGVRDRTAVKRLLDSFDEPTVKNVRKKLRGTENSPDDGSTSMGKPEDRSRLASDIAIEKHFRRLAEKLGPKWETLATELGCSSVKLFKIKEDNPCNVDNQIFAMLVEWKKRCGWFDESILAEALEKAGRLDLAQQFREMTLKEDEHVL</sequence>
<feature type="compositionally biased region" description="Polar residues" evidence="2">
    <location>
        <begin position="582"/>
        <end position="593"/>
    </location>
</feature>
<evidence type="ECO:0000259" key="3">
    <source>
        <dbReference type="PROSITE" id="PS50017"/>
    </source>
</evidence>
<evidence type="ECO:0000259" key="4">
    <source>
        <dbReference type="PROSITE" id="PS51145"/>
    </source>
</evidence>
<dbReference type="InterPro" id="IPR011029">
    <property type="entry name" value="DEATH-like_dom_sf"/>
</dbReference>
<name>A0A914ALE4_PATMI</name>
<accession>A0A914ALE4</accession>
<dbReference type="EnsemblMetazoa" id="XM_038208887.1">
    <property type="protein sequence ID" value="XP_038064815.1"/>
    <property type="gene ID" value="LOC119735181"/>
</dbReference>
<keyword evidence="1" id="KW-0812">Transmembrane</keyword>
<keyword evidence="1" id="KW-0217">Developmental protein</keyword>
<dbReference type="InterPro" id="IPR000906">
    <property type="entry name" value="ZU5_dom"/>
</dbReference>
<dbReference type="OMA" id="QFREMTL"/>
<dbReference type="RefSeq" id="XP_038064815.1">
    <property type="nucleotide sequence ID" value="XM_038208887.1"/>
</dbReference>
<dbReference type="Gene3D" id="2.60.220.30">
    <property type="match status" value="1"/>
</dbReference>
<dbReference type="PROSITE" id="PS51145">
    <property type="entry name" value="ZU5"/>
    <property type="match status" value="1"/>
</dbReference>
<dbReference type="GO" id="GO:0005042">
    <property type="term" value="F:netrin receptor activity"/>
    <property type="evidence" value="ECO:0007669"/>
    <property type="project" value="UniProtKB-UniRule"/>
</dbReference>
<evidence type="ECO:0000256" key="2">
    <source>
        <dbReference type="SAM" id="MobiDB-lite"/>
    </source>
</evidence>
<reference evidence="5" key="1">
    <citation type="submission" date="2022-11" db="UniProtKB">
        <authorList>
            <consortium name="EnsemblMetazoa"/>
        </authorList>
    </citation>
    <scope>IDENTIFICATION</scope>
</reference>
<keyword evidence="1" id="KW-0675">Receptor</keyword>
<comment type="similarity">
    <text evidence="1">Belongs to the unc-5 family.</text>
</comment>
<evidence type="ECO:0000313" key="6">
    <source>
        <dbReference type="Proteomes" id="UP000887568"/>
    </source>
</evidence>
<keyword evidence="1" id="KW-1133">Transmembrane helix</keyword>
<feature type="domain" description="Death" evidence="3">
    <location>
        <begin position="608"/>
        <end position="691"/>
    </location>
</feature>
<dbReference type="CDD" id="cd00064">
    <property type="entry name" value="FU"/>
    <property type="match status" value="1"/>
</dbReference>
<feature type="domain" description="ZU5" evidence="4">
    <location>
        <begin position="168"/>
        <end position="288"/>
    </location>
</feature>
<dbReference type="PANTHER" id="PTHR12582:SF47">
    <property type="entry name" value="NETRIN RECEPTOR UNC-5"/>
    <property type="match status" value="1"/>
</dbReference>
<feature type="region of interest" description="Disordered" evidence="2">
    <location>
        <begin position="575"/>
        <end position="600"/>
    </location>
</feature>
<feature type="region of interest" description="Disordered" evidence="2">
    <location>
        <begin position="105"/>
        <end position="132"/>
    </location>
</feature>
<dbReference type="GO" id="GO:0005886">
    <property type="term" value="C:plasma membrane"/>
    <property type="evidence" value="ECO:0007669"/>
    <property type="project" value="UniProtKB-SubCell"/>
</dbReference>
<keyword evidence="6" id="KW-1185">Reference proteome</keyword>
<dbReference type="SUPFAM" id="SSF47986">
    <property type="entry name" value="DEATH domain"/>
    <property type="match status" value="1"/>
</dbReference>
<dbReference type="SMART" id="SM00218">
    <property type="entry name" value="ZU5"/>
    <property type="match status" value="1"/>
</dbReference>
<dbReference type="InterPro" id="IPR006212">
    <property type="entry name" value="Furin_repeat"/>
</dbReference>
<dbReference type="GeneID" id="119735181"/>
<dbReference type="InterPro" id="IPR037936">
    <property type="entry name" value="UNC5A-D"/>
</dbReference>
<organism evidence="5 6">
    <name type="scientific">Patiria miniata</name>
    <name type="common">Bat star</name>
    <name type="synonym">Asterina miniata</name>
    <dbReference type="NCBI Taxonomy" id="46514"/>
    <lineage>
        <taxon>Eukaryota</taxon>
        <taxon>Metazoa</taxon>
        <taxon>Echinodermata</taxon>
        <taxon>Eleutherozoa</taxon>
        <taxon>Asterozoa</taxon>
        <taxon>Asteroidea</taxon>
        <taxon>Valvatacea</taxon>
        <taxon>Valvatida</taxon>
        <taxon>Asterinidae</taxon>
        <taxon>Patiria</taxon>
    </lineage>
</organism>
<comment type="subcellular location">
    <subcellularLocation>
        <location evidence="1">Cell membrane</location>
        <topology evidence="1">Single-pass type I membrane protein</topology>
    </subcellularLocation>
</comment>
<dbReference type="OrthoDB" id="418634at2759"/>
<evidence type="ECO:0000256" key="1">
    <source>
        <dbReference type="RuleBase" id="RU367033"/>
    </source>
</evidence>
<comment type="function">
    <text evidence="1">Receptor for netrin required for axon guidance. Mediates axon repulsion of neuronal growth cones in the developing nervous system upon ligand binding.</text>
</comment>
<dbReference type="PROSITE" id="PS50017">
    <property type="entry name" value="DEATH_DOMAIN"/>
    <property type="match status" value="1"/>
</dbReference>
<keyword evidence="1" id="KW-0472">Membrane</keyword>
<evidence type="ECO:0000313" key="5">
    <source>
        <dbReference type="EnsemblMetazoa" id="XP_038064815.1"/>
    </source>
</evidence>
<dbReference type="Gene3D" id="1.10.533.10">
    <property type="entry name" value="Death Domain, Fas"/>
    <property type="match status" value="1"/>
</dbReference>
<dbReference type="AlphaFoldDB" id="A0A914ALE4"/>
<keyword evidence="1" id="KW-0393">Immunoglobulin domain</keyword>
<dbReference type="PANTHER" id="PTHR12582">
    <property type="entry name" value="NETRIN RECEPTOR UNC5"/>
    <property type="match status" value="1"/>
</dbReference>
<dbReference type="InterPro" id="IPR000488">
    <property type="entry name" value="Death_dom"/>
</dbReference>
<dbReference type="Pfam" id="PF00531">
    <property type="entry name" value="Death"/>
    <property type="match status" value="1"/>
</dbReference>